<dbReference type="GO" id="GO:0016020">
    <property type="term" value="C:membrane"/>
    <property type="evidence" value="ECO:0007669"/>
    <property type="project" value="UniProtKB-SubCell"/>
</dbReference>
<dbReference type="Proteomes" id="UP000241010">
    <property type="component" value="Unassembled WGS sequence"/>
</dbReference>
<keyword evidence="3 5" id="KW-1133">Transmembrane helix</keyword>
<keyword evidence="4 5" id="KW-0472">Membrane</keyword>
<feature type="domain" description="Yip1" evidence="6">
    <location>
        <begin position="17"/>
        <end position="184"/>
    </location>
</feature>
<keyword evidence="8" id="KW-1185">Reference proteome</keyword>
<evidence type="ECO:0000256" key="3">
    <source>
        <dbReference type="ARBA" id="ARBA00022989"/>
    </source>
</evidence>
<evidence type="ECO:0000256" key="2">
    <source>
        <dbReference type="ARBA" id="ARBA00022692"/>
    </source>
</evidence>
<keyword evidence="2 5" id="KW-0812">Transmembrane</keyword>
<comment type="subcellular location">
    <subcellularLocation>
        <location evidence="1">Membrane</location>
        <topology evidence="1">Multi-pass membrane protein</topology>
    </subcellularLocation>
</comment>
<feature type="transmembrane region" description="Helical" evidence="5">
    <location>
        <begin position="37"/>
        <end position="58"/>
    </location>
</feature>
<evidence type="ECO:0000256" key="5">
    <source>
        <dbReference type="SAM" id="Phobius"/>
    </source>
</evidence>
<comment type="caution">
    <text evidence="7">The sequence shown here is derived from an EMBL/GenBank/DDBJ whole genome shotgun (WGS) entry which is preliminary data.</text>
</comment>
<evidence type="ECO:0000256" key="1">
    <source>
        <dbReference type="ARBA" id="ARBA00004141"/>
    </source>
</evidence>
<sequence length="195" mass="20732">MELTFGSILQLARFTVQKPREGARAVLSLNLPNDARWSLLLLVAIGAALLTSVSIALLPAEMREMLGGGAQSPLVSAGLQSAALLLLVGVMTQVGRWRGGKGSFADALLLVGWLQFILLLVQAVQLATQLVAPFISEIIGIAGIALFFWLLTNFVAELHGFRSLGKVFAGILLTMFALSFVLALFLMPLMAAQGV</sequence>
<feature type="transmembrane region" description="Helical" evidence="5">
    <location>
        <begin position="130"/>
        <end position="155"/>
    </location>
</feature>
<feature type="transmembrane region" description="Helical" evidence="5">
    <location>
        <begin position="104"/>
        <end position="124"/>
    </location>
</feature>
<evidence type="ECO:0000256" key="4">
    <source>
        <dbReference type="ARBA" id="ARBA00023136"/>
    </source>
</evidence>
<feature type="transmembrane region" description="Helical" evidence="5">
    <location>
        <begin position="70"/>
        <end position="92"/>
    </location>
</feature>
<dbReference type="RefSeq" id="WP_107663244.1">
    <property type="nucleotide sequence ID" value="NZ_PZKG01000023.1"/>
</dbReference>
<evidence type="ECO:0000259" key="6">
    <source>
        <dbReference type="Pfam" id="PF04893"/>
    </source>
</evidence>
<gene>
    <name evidence="7" type="ORF">C5F48_07275</name>
</gene>
<dbReference type="Pfam" id="PF04893">
    <property type="entry name" value="Yip1"/>
    <property type="match status" value="1"/>
</dbReference>
<proteinExistence type="predicted"/>
<accession>A0A2T4JWT3</accession>
<dbReference type="EMBL" id="PZKG01000023">
    <property type="protein sequence ID" value="PTE22374.1"/>
    <property type="molecule type" value="Genomic_DNA"/>
</dbReference>
<organism evidence="7 8">
    <name type="scientific">Cereibacter changlensis JA139</name>
    <dbReference type="NCBI Taxonomy" id="1188249"/>
    <lineage>
        <taxon>Bacteria</taxon>
        <taxon>Pseudomonadati</taxon>
        <taxon>Pseudomonadota</taxon>
        <taxon>Alphaproteobacteria</taxon>
        <taxon>Rhodobacterales</taxon>
        <taxon>Paracoccaceae</taxon>
        <taxon>Cereibacter</taxon>
    </lineage>
</organism>
<name>A0A2T4JWT3_9RHOB</name>
<protein>
    <submittedName>
        <fullName evidence="7">YIP1 family protein</fullName>
    </submittedName>
</protein>
<evidence type="ECO:0000313" key="7">
    <source>
        <dbReference type="EMBL" id="PTE22374.1"/>
    </source>
</evidence>
<dbReference type="AlphaFoldDB" id="A0A2T4JWT3"/>
<reference evidence="7 8" key="1">
    <citation type="submission" date="2018-03" db="EMBL/GenBank/DDBJ databases">
        <title>Cereibacter changlensis.</title>
        <authorList>
            <person name="Meyer T.E."/>
            <person name="Miller S."/>
            <person name="Lodha T."/>
            <person name="Gandham S."/>
            <person name="Chintalapati S."/>
            <person name="Chintalapati V.R."/>
        </authorList>
    </citation>
    <scope>NUCLEOTIDE SEQUENCE [LARGE SCALE GENOMIC DNA]</scope>
    <source>
        <strain evidence="7 8">JA139</strain>
    </source>
</reference>
<dbReference type="OrthoDB" id="7688451at2"/>
<dbReference type="InterPro" id="IPR006977">
    <property type="entry name" value="Yip1_dom"/>
</dbReference>
<evidence type="ECO:0000313" key="8">
    <source>
        <dbReference type="Proteomes" id="UP000241010"/>
    </source>
</evidence>
<feature type="transmembrane region" description="Helical" evidence="5">
    <location>
        <begin position="167"/>
        <end position="191"/>
    </location>
</feature>